<name>A0A8R1DSR7_CAEJA</name>
<organism evidence="1 2">
    <name type="scientific">Caenorhabditis japonica</name>
    <dbReference type="NCBI Taxonomy" id="281687"/>
    <lineage>
        <taxon>Eukaryota</taxon>
        <taxon>Metazoa</taxon>
        <taxon>Ecdysozoa</taxon>
        <taxon>Nematoda</taxon>
        <taxon>Chromadorea</taxon>
        <taxon>Rhabditida</taxon>
        <taxon>Rhabditina</taxon>
        <taxon>Rhabditomorpha</taxon>
        <taxon>Rhabditoidea</taxon>
        <taxon>Rhabditidae</taxon>
        <taxon>Peloderinae</taxon>
        <taxon>Caenorhabditis</taxon>
    </lineage>
</organism>
<sequence length="254" mass="28904">MTSTIRIRCPICPNDPSIESPEELCGHMAQFHDIHSTMQSKCFESFAHFQIWLSIIEDSRCDDGGYLGSSQGPSYEDEYYLLCRRRPTASTKRRRMSENSNNEPLNAVVACTAFVHVFETMDGRVTVRYCLDHCGHAMEGDEYKSKEDTKQFRKRTNLKRSSPCSASFEFCDEEQSSSSIASSPTSSVDFEDDDASNSGFKSTTMDPFSVTNLDLIITQRLDITADRLRTLTKVLQELSVDIRNTDYHDYQMVI</sequence>
<protein>
    <submittedName>
        <fullName evidence="1">Uncharacterized protein</fullName>
    </submittedName>
</protein>
<evidence type="ECO:0000313" key="2">
    <source>
        <dbReference type="Proteomes" id="UP000005237"/>
    </source>
</evidence>
<dbReference type="Proteomes" id="UP000005237">
    <property type="component" value="Unassembled WGS sequence"/>
</dbReference>
<reference evidence="2" key="1">
    <citation type="submission" date="2010-08" db="EMBL/GenBank/DDBJ databases">
        <authorList>
            <consortium name="Caenorhabditis japonica Sequencing Consortium"/>
            <person name="Wilson R.K."/>
        </authorList>
    </citation>
    <scope>NUCLEOTIDE SEQUENCE [LARGE SCALE GENOMIC DNA]</scope>
    <source>
        <strain evidence="2">DF5081</strain>
    </source>
</reference>
<dbReference type="PANTHER" id="PTHR33936">
    <property type="entry name" value="PROTEIN CBG17840"/>
    <property type="match status" value="1"/>
</dbReference>
<proteinExistence type="predicted"/>
<keyword evidence="2" id="KW-1185">Reference proteome</keyword>
<reference evidence="1" key="2">
    <citation type="submission" date="2022-06" db="UniProtKB">
        <authorList>
            <consortium name="EnsemblMetazoa"/>
        </authorList>
    </citation>
    <scope>IDENTIFICATION</scope>
    <source>
        <strain evidence="1">DF5081</strain>
    </source>
</reference>
<evidence type="ECO:0000313" key="1">
    <source>
        <dbReference type="EnsemblMetazoa" id="CJA10463.1"/>
    </source>
</evidence>
<accession>A0A8R1DSR7</accession>
<dbReference type="InterPro" id="IPR052797">
    <property type="entry name" value="RegFact_GeneExpr_CellDeath"/>
</dbReference>
<dbReference type="PANTHER" id="PTHR33936:SF1">
    <property type="entry name" value="PROTEIN CBG06911"/>
    <property type="match status" value="1"/>
</dbReference>
<dbReference type="EnsemblMetazoa" id="CJA10463.1">
    <property type="protein sequence ID" value="CJA10463.1"/>
    <property type="gene ID" value="WBGene00129667"/>
</dbReference>
<dbReference type="AlphaFoldDB" id="A0A8R1DSR7"/>
<dbReference type="OMA" id="EELCGHM"/>